<accession>A0A139SL65</accession>
<reference evidence="4 5" key="1">
    <citation type="submission" date="2016-02" db="EMBL/GenBank/DDBJ databases">
        <authorList>
            <person name="Wen L."/>
            <person name="He K."/>
            <person name="Yang H."/>
        </authorList>
    </citation>
    <scope>NUCLEOTIDE SEQUENCE [LARGE SCALE GENOMIC DNA]</scope>
    <source>
        <strain evidence="4 5">CV41</strain>
    </source>
</reference>
<evidence type="ECO:0000313" key="4">
    <source>
        <dbReference type="EMBL" id="KXU35298.1"/>
    </source>
</evidence>
<keyword evidence="2" id="KW-1133">Transmembrane helix</keyword>
<feature type="region of interest" description="Disordered" evidence="1">
    <location>
        <begin position="385"/>
        <end position="415"/>
    </location>
</feature>
<evidence type="ECO:0000256" key="2">
    <source>
        <dbReference type="SAM" id="Phobius"/>
    </source>
</evidence>
<proteinExistence type="predicted"/>
<name>A0A139SL65_9BACT</name>
<dbReference type="InterPro" id="IPR011990">
    <property type="entry name" value="TPR-like_helical_dom_sf"/>
</dbReference>
<dbReference type="AlphaFoldDB" id="A0A139SL65"/>
<organism evidence="4 5">
    <name type="scientific">Cephaloticoccus capnophilus</name>
    <dbReference type="NCBI Taxonomy" id="1548208"/>
    <lineage>
        <taxon>Bacteria</taxon>
        <taxon>Pseudomonadati</taxon>
        <taxon>Verrucomicrobiota</taxon>
        <taxon>Opitutia</taxon>
        <taxon>Opitutales</taxon>
        <taxon>Opitutaceae</taxon>
        <taxon>Cephaloticoccus</taxon>
    </lineage>
</organism>
<evidence type="ECO:0000256" key="1">
    <source>
        <dbReference type="SAM" id="MobiDB-lite"/>
    </source>
</evidence>
<feature type="region of interest" description="Disordered" evidence="1">
    <location>
        <begin position="608"/>
        <end position="634"/>
    </location>
</feature>
<feature type="transmembrane region" description="Helical" evidence="2">
    <location>
        <begin position="743"/>
        <end position="765"/>
    </location>
</feature>
<dbReference type="STRING" id="1548208.AXK12_05470"/>
<evidence type="ECO:0000256" key="3">
    <source>
        <dbReference type="SAM" id="SignalP"/>
    </source>
</evidence>
<feature type="signal peptide" evidence="3">
    <location>
        <begin position="1"/>
        <end position="27"/>
    </location>
</feature>
<protein>
    <recommendedName>
        <fullName evidence="6">Tetratricopeptide repeat protein</fullName>
    </recommendedName>
</protein>
<feature type="transmembrane region" description="Helical" evidence="2">
    <location>
        <begin position="777"/>
        <end position="795"/>
    </location>
</feature>
<keyword evidence="5" id="KW-1185">Reference proteome</keyword>
<feature type="chain" id="PRO_5007299297" description="Tetratricopeptide repeat protein" evidence="3">
    <location>
        <begin position="28"/>
        <end position="876"/>
    </location>
</feature>
<dbReference type="RefSeq" id="WP_068712058.1">
    <property type="nucleotide sequence ID" value="NZ_LSZP01000043.1"/>
</dbReference>
<dbReference type="Pfam" id="PF13584">
    <property type="entry name" value="BatD"/>
    <property type="match status" value="1"/>
</dbReference>
<evidence type="ECO:0008006" key="6">
    <source>
        <dbReference type="Google" id="ProtNLM"/>
    </source>
</evidence>
<dbReference type="Gene3D" id="1.25.40.10">
    <property type="entry name" value="Tetratricopeptide repeat domain"/>
    <property type="match status" value="1"/>
</dbReference>
<keyword evidence="3" id="KW-0732">Signal</keyword>
<dbReference type="SUPFAM" id="SSF48452">
    <property type="entry name" value="TPR-like"/>
    <property type="match status" value="1"/>
</dbReference>
<feature type="compositionally biased region" description="Polar residues" evidence="1">
    <location>
        <begin position="389"/>
        <end position="403"/>
    </location>
</feature>
<evidence type="ECO:0000313" key="5">
    <source>
        <dbReference type="Proteomes" id="UP000071392"/>
    </source>
</evidence>
<dbReference type="InterPro" id="IPR025738">
    <property type="entry name" value="BatD"/>
</dbReference>
<dbReference type="OrthoDB" id="180318at2"/>
<dbReference type="PANTHER" id="PTHR40940:SF2">
    <property type="entry name" value="BATD"/>
    <property type="match status" value="1"/>
</dbReference>
<dbReference type="EMBL" id="LSZP01000043">
    <property type="protein sequence ID" value="KXU35298.1"/>
    <property type="molecule type" value="Genomic_DNA"/>
</dbReference>
<sequence length="876" mass="93697">MRFPLHLFPTLAALLFCTLAALPEALAQRVFWADSGTGDPADIQLVFENCSPSTAPSLPELTEATLNYRGQSSQTQIINFSRTSLVVLSYRLQIRTPGQVTIPSFAVQTNEGELSVPTYTTGSVQPGPEADIKARLTPRKTTVWAGEVFPLVYSIDVARRHFSNFAEAIQWDAAPLVAEDWADPAATESMQSGESRLHIGFATRAYAQAPGALRLNPVRQLVTLNLGLAPGGFGFFQQQRLEQVTLTTNQAELNVQPLPLPAPANYIGAVGDFTLESKVVPQAGTVGEPITWTLTLSGTGNWPDIAGLPPRTVSADFQALQPPAKRKLDDKKLFDGTLTEDVVLIPTRPGTYTLEAFEIHTFDPESGRYQTHHIAETTITVTAAPTAAGSTNVGSPTSVTHSEPSPPPDAAARLSGTAPVLEPPEIAEPPQGLIREPIATGRLARLPADSLGQVATRAAIPFGAVLTTWLALAVRRARKHDPLRPRREALAQVPAAIAALRENQNSAQALLTWQRFAARAHGLAHAAPTVSEFPEGQWRALWADSERALYREKTPLPSDWLARAEAAHASLAKEIPGTAWASAFRKANLLPWLTALALALVVNPHSAHAGDASDRRRGDDPAPNKSGLAPADSALPANANQHAQAAYTAGDFVEAEALWRATIAAQPSDWTARHNLALALAQQDRWAEAAAHATAAFVQNPKSEVTRWNLALAQSKAGYTPAEIAPALGDGLRARFAQLASPSGWDCVIIGGASLVALALLLPLLRAYGLLRRAINPPALVLGICGILLAALALFGRSHYGLAAHPQAALVWRTGTLYSIPTEADITQQSAPLSAGTIGITEKTFLGWVQLRFSNGQTGWTRDTELVRLWTAASDH</sequence>
<keyword evidence="2" id="KW-0472">Membrane</keyword>
<dbReference type="PANTHER" id="PTHR40940">
    <property type="entry name" value="PROTEIN BATD-RELATED"/>
    <property type="match status" value="1"/>
</dbReference>
<feature type="compositionally biased region" description="Basic and acidic residues" evidence="1">
    <location>
        <begin position="611"/>
        <end position="622"/>
    </location>
</feature>
<gene>
    <name evidence="4" type="ORF">AXK12_05470</name>
</gene>
<comment type="caution">
    <text evidence="4">The sequence shown here is derived from an EMBL/GenBank/DDBJ whole genome shotgun (WGS) entry which is preliminary data.</text>
</comment>
<dbReference type="Proteomes" id="UP000071392">
    <property type="component" value="Unassembled WGS sequence"/>
</dbReference>
<keyword evidence="2" id="KW-0812">Transmembrane</keyword>